<proteinExistence type="predicted"/>
<evidence type="ECO:0000256" key="9">
    <source>
        <dbReference type="SAM" id="MobiDB-lite"/>
    </source>
</evidence>
<dbReference type="Gene3D" id="3.30.70.1450">
    <property type="entry name" value="Regulator of K+ conductance, C-terminal domain"/>
    <property type="match status" value="2"/>
</dbReference>
<evidence type="ECO:0000259" key="11">
    <source>
        <dbReference type="PROSITE" id="PS51202"/>
    </source>
</evidence>
<dbReference type="Pfam" id="PF02080">
    <property type="entry name" value="TrkA_C"/>
    <property type="match status" value="2"/>
</dbReference>
<comment type="subcellular location">
    <subcellularLocation>
        <location evidence="1">Cell membrane</location>
        <topology evidence="1">Multi-pass membrane protein</topology>
    </subcellularLocation>
</comment>
<feature type="domain" description="RCK C-terminal" evidence="11">
    <location>
        <begin position="462"/>
        <end position="545"/>
    </location>
</feature>
<keyword evidence="8 10" id="KW-0472">Membrane</keyword>
<dbReference type="PROSITE" id="PS51202">
    <property type="entry name" value="RCK_C"/>
    <property type="match status" value="2"/>
</dbReference>
<dbReference type="Pfam" id="PF00999">
    <property type="entry name" value="Na_H_Exchanger"/>
    <property type="match status" value="1"/>
</dbReference>
<feature type="transmembrane region" description="Helical" evidence="10">
    <location>
        <begin position="56"/>
        <end position="77"/>
    </location>
</feature>
<dbReference type="AlphaFoldDB" id="A0A174ZF54"/>
<dbReference type="InterPro" id="IPR038770">
    <property type="entry name" value="Na+/solute_symporter_sf"/>
</dbReference>
<organism evidence="12 13">
    <name type="scientific">[Eubacterium] siraeum</name>
    <dbReference type="NCBI Taxonomy" id="39492"/>
    <lineage>
        <taxon>Bacteria</taxon>
        <taxon>Bacillati</taxon>
        <taxon>Bacillota</taxon>
        <taxon>Clostridia</taxon>
        <taxon>Eubacteriales</taxon>
        <taxon>Oscillospiraceae</taxon>
        <taxon>Oscillospiraceae incertae sedis</taxon>
    </lineage>
</organism>
<dbReference type="GO" id="GO:0005886">
    <property type="term" value="C:plasma membrane"/>
    <property type="evidence" value="ECO:0007669"/>
    <property type="project" value="UniProtKB-SubCell"/>
</dbReference>
<keyword evidence="3" id="KW-0050">Antiport</keyword>
<evidence type="ECO:0000256" key="4">
    <source>
        <dbReference type="ARBA" id="ARBA00022475"/>
    </source>
</evidence>
<dbReference type="PANTHER" id="PTHR32507">
    <property type="entry name" value="NA(+)/H(+) ANTIPORTER 1"/>
    <property type="match status" value="1"/>
</dbReference>
<feature type="transmembrane region" description="Helical" evidence="10">
    <location>
        <begin position="294"/>
        <end position="317"/>
    </location>
</feature>
<dbReference type="Gene3D" id="1.20.1530.20">
    <property type="match status" value="1"/>
</dbReference>
<dbReference type="OrthoDB" id="9810759at2"/>
<dbReference type="GO" id="GO:1902600">
    <property type="term" value="P:proton transmembrane transport"/>
    <property type="evidence" value="ECO:0007669"/>
    <property type="project" value="InterPro"/>
</dbReference>
<feature type="transmembrane region" description="Helical" evidence="10">
    <location>
        <begin position="358"/>
        <end position="377"/>
    </location>
</feature>
<feature type="transmembrane region" description="Helical" evidence="10">
    <location>
        <begin position="329"/>
        <end position="346"/>
    </location>
</feature>
<gene>
    <name evidence="12" type="ORF">ERS852540_00914</name>
</gene>
<reference evidence="12 13" key="1">
    <citation type="submission" date="2015-09" db="EMBL/GenBank/DDBJ databases">
        <authorList>
            <consortium name="Pathogen Informatics"/>
        </authorList>
    </citation>
    <scope>NUCLEOTIDE SEQUENCE [LARGE SCALE GENOMIC DNA]</scope>
    <source>
        <strain evidence="12 13">2789STDY5834928</strain>
    </source>
</reference>
<evidence type="ECO:0000256" key="2">
    <source>
        <dbReference type="ARBA" id="ARBA00022448"/>
    </source>
</evidence>
<dbReference type="InterPro" id="IPR036721">
    <property type="entry name" value="RCK_C_sf"/>
</dbReference>
<name>A0A174ZF54_9FIRM</name>
<evidence type="ECO:0000256" key="6">
    <source>
        <dbReference type="ARBA" id="ARBA00022989"/>
    </source>
</evidence>
<keyword evidence="7" id="KW-0406">Ion transport</keyword>
<dbReference type="InterPro" id="IPR006153">
    <property type="entry name" value="Cation/H_exchanger_TM"/>
</dbReference>
<dbReference type="GO" id="GO:0008324">
    <property type="term" value="F:monoatomic cation transmembrane transporter activity"/>
    <property type="evidence" value="ECO:0007669"/>
    <property type="project" value="InterPro"/>
</dbReference>
<dbReference type="SUPFAM" id="SSF116726">
    <property type="entry name" value="TrkA C-terminal domain-like"/>
    <property type="match status" value="2"/>
</dbReference>
<dbReference type="NCBIfam" id="NF003716">
    <property type="entry name" value="PRK05326.1-3"/>
    <property type="match status" value="1"/>
</dbReference>
<feature type="transmembrane region" description="Helical" evidence="10">
    <location>
        <begin position="6"/>
        <end position="23"/>
    </location>
</feature>
<evidence type="ECO:0000313" key="13">
    <source>
        <dbReference type="Proteomes" id="UP000095662"/>
    </source>
</evidence>
<dbReference type="NCBIfam" id="NF003715">
    <property type="entry name" value="PRK05326.1-2"/>
    <property type="match status" value="1"/>
</dbReference>
<accession>A0A174ZF54</accession>
<feature type="transmembrane region" description="Helical" evidence="10">
    <location>
        <begin position="181"/>
        <end position="205"/>
    </location>
</feature>
<evidence type="ECO:0000256" key="3">
    <source>
        <dbReference type="ARBA" id="ARBA00022449"/>
    </source>
</evidence>
<dbReference type="GO" id="GO:0006813">
    <property type="term" value="P:potassium ion transport"/>
    <property type="evidence" value="ECO:0007669"/>
    <property type="project" value="InterPro"/>
</dbReference>
<evidence type="ECO:0000256" key="7">
    <source>
        <dbReference type="ARBA" id="ARBA00023065"/>
    </source>
</evidence>
<dbReference type="EMBL" id="CZBY01000005">
    <property type="protein sequence ID" value="CUQ84527.1"/>
    <property type="molecule type" value="Genomic_DNA"/>
</dbReference>
<keyword evidence="5 10" id="KW-0812">Transmembrane</keyword>
<dbReference type="STRING" id="39492.ERS852540_00914"/>
<feature type="transmembrane region" description="Helical" evidence="10">
    <location>
        <begin position="30"/>
        <end position="50"/>
    </location>
</feature>
<keyword evidence="6 10" id="KW-1133">Transmembrane helix</keyword>
<dbReference type="GO" id="GO:0015297">
    <property type="term" value="F:antiporter activity"/>
    <property type="evidence" value="ECO:0007669"/>
    <property type="project" value="UniProtKB-KW"/>
</dbReference>
<evidence type="ECO:0000256" key="8">
    <source>
        <dbReference type="ARBA" id="ARBA00023136"/>
    </source>
</evidence>
<feature type="transmembrane region" description="Helical" evidence="10">
    <location>
        <begin position="263"/>
        <end position="282"/>
    </location>
</feature>
<keyword evidence="4" id="KW-1003">Cell membrane</keyword>
<feature type="transmembrane region" description="Helical" evidence="10">
    <location>
        <begin position="89"/>
        <end position="112"/>
    </location>
</feature>
<protein>
    <submittedName>
        <fullName evidence="12">Potassium/proton antiporter</fullName>
    </submittedName>
</protein>
<feature type="region of interest" description="Disordered" evidence="9">
    <location>
        <begin position="531"/>
        <end position="571"/>
    </location>
</feature>
<dbReference type="PANTHER" id="PTHR32507:SF7">
    <property type="entry name" value="K(+)_H(+) ANTIPORTER NHAP2"/>
    <property type="match status" value="1"/>
</dbReference>
<evidence type="ECO:0000256" key="10">
    <source>
        <dbReference type="SAM" id="Phobius"/>
    </source>
</evidence>
<evidence type="ECO:0000256" key="1">
    <source>
        <dbReference type="ARBA" id="ARBA00004651"/>
    </source>
</evidence>
<keyword evidence="2" id="KW-0813">Transport</keyword>
<feature type="compositionally biased region" description="Basic and acidic residues" evidence="9">
    <location>
        <begin position="532"/>
        <end position="571"/>
    </location>
</feature>
<feature type="domain" description="RCK C-terminal" evidence="11">
    <location>
        <begin position="397"/>
        <end position="461"/>
    </location>
</feature>
<sequence>MEFVMLFFSAIIIVCIVGNKLSARIGVPSLLIFLALGMICGSDGILKIPFDNYQLSEQVCTVCLIFIMFCGGFSANWKAAKPVALRAGLLSSLGTIVTALITTAGCHFLIGFDIKESFLIGAVISSTDAASVFSILRSKQLNLRGGLASLLEIESGSNDPFSYMLTVIALAIMAGDDISQLGLLAVLQIVLGVAFGFAMGFAAVFVMKKVKLSKNSFDIIFMMAMIFAAYSAPILLGGNGYLSVYIAGIIIGNSNIGENKAQLVHFFDGITGLSQIMLFFLLGLLSNPSQLPGIILPALAIFAVMTFISRPAAVFAICSKGYTWADRLFIAWSGLRGASSIVFAIMATVSDVYTDSNLFNIVVCVCLISVAFQGTLLPKVATGLKLIDNESSVLKTFNDYQDETPQFNMMRIFVSDTHTWNGHKISEIDFPDDSLVLMIKHGDSTIVPKGDTVINAGDDVILSIPSYRDSGNILLKEYEIGPKHLWKGKTIKELDLPTTLLIIMIKRNGDMVVPNGSTVIKQGDILVVSDQSHIDEKKKKDKHGGEDSDKKPDKAAENKECDEKEGEKVSV</sequence>
<dbReference type="InterPro" id="IPR006037">
    <property type="entry name" value="RCK_C"/>
</dbReference>
<evidence type="ECO:0000313" key="12">
    <source>
        <dbReference type="EMBL" id="CUQ84527.1"/>
    </source>
</evidence>
<dbReference type="Proteomes" id="UP000095662">
    <property type="component" value="Unassembled WGS sequence"/>
</dbReference>
<evidence type="ECO:0000256" key="5">
    <source>
        <dbReference type="ARBA" id="ARBA00022692"/>
    </source>
</evidence>